<evidence type="ECO:0000313" key="5">
    <source>
        <dbReference type="EMBL" id="SIS95920.1"/>
    </source>
</evidence>
<dbReference type="OrthoDB" id="9801856at2"/>
<keyword evidence="6" id="KW-1185">Reference proteome</keyword>
<dbReference type="AlphaFoldDB" id="A0A1N7NCA4"/>
<organism evidence="5 6">
    <name type="scientific">Insolitispirillum peregrinum</name>
    <dbReference type="NCBI Taxonomy" id="80876"/>
    <lineage>
        <taxon>Bacteria</taxon>
        <taxon>Pseudomonadati</taxon>
        <taxon>Pseudomonadota</taxon>
        <taxon>Alphaproteobacteria</taxon>
        <taxon>Rhodospirillales</taxon>
        <taxon>Novispirillaceae</taxon>
        <taxon>Insolitispirillum</taxon>
    </lineage>
</organism>
<dbReference type="GO" id="GO:0052816">
    <property type="term" value="F:long-chain fatty acyl-CoA hydrolase activity"/>
    <property type="evidence" value="ECO:0007669"/>
    <property type="project" value="TreeGrafter"/>
</dbReference>
<feature type="domain" description="HotDog ACOT-type" evidence="4">
    <location>
        <begin position="3"/>
        <end position="115"/>
    </location>
</feature>
<dbReference type="CDD" id="cd03442">
    <property type="entry name" value="BFIT_BACH"/>
    <property type="match status" value="1"/>
</dbReference>
<keyword evidence="2 3" id="KW-0378">Hydrolase</keyword>
<evidence type="ECO:0000256" key="3">
    <source>
        <dbReference type="PROSITE-ProRule" id="PRU01106"/>
    </source>
</evidence>
<dbReference type="InterPro" id="IPR040170">
    <property type="entry name" value="Cytosol_ACT"/>
</dbReference>
<dbReference type="PANTHER" id="PTHR11049">
    <property type="entry name" value="ACYL COENZYME A THIOESTER HYDROLASE"/>
    <property type="match status" value="1"/>
</dbReference>
<dbReference type="PANTHER" id="PTHR11049:SF24">
    <property type="entry name" value="CYTOSOLIC ACYL COENZYME A THIOESTER HYDROLASE"/>
    <property type="match status" value="1"/>
</dbReference>
<evidence type="ECO:0000256" key="1">
    <source>
        <dbReference type="ARBA" id="ARBA00010458"/>
    </source>
</evidence>
<accession>A0A1N7NCA4</accession>
<dbReference type="GO" id="GO:0005829">
    <property type="term" value="C:cytosol"/>
    <property type="evidence" value="ECO:0007669"/>
    <property type="project" value="TreeGrafter"/>
</dbReference>
<protein>
    <submittedName>
        <fullName evidence="5">Acyl-CoA hydrolase</fullName>
    </submittedName>
</protein>
<reference evidence="5 6" key="1">
    <citation type="submission" date="2017-01" db="EMBL/GenBank/DDBJ databases">
        <authorList>
            <person name="Mah S.A."/>
            <person name="Swanson W.J."/>
            <person name="Moy G.W."/>
            <person name="Vacquier V.D."/>
        </authorList>
    </citation>
    <scope>NUCLEOTIDE SEQUENCE [LARGE SCALE GENOMIC DNA]</scope>
    <source>
        <strain evidence="5 6">DSM 11589</strain>
    </source>
</reference>
<dbReference type="Proteomes" id="UP000185678">
    <property type="component" value="Unassembled WGS sequence"/>
</dbReference>
<name>A0A1N7NCA4_9PROT</name>
<sequence length="131" mass="13964">MSGLVESRLVELVFPDQANHHGTLFAGNALGIMGKVAVVAASRRARNPVVMAASERVDFLAPVRVGEMLDCLAEVESVGRSSVTVRVEAFAESLTSGQRRLAIRGRFVMVAIDDDGRPVAIARAGNLECET</sequence>
<dbReference type="InterPro" id="IPR033120">
    <property type="entry name" value="HOTDOG_ACOT"/>
</dbReference>
<dbReference type="STRING" id="80876.SAMN05421779_10518"/>
<gene>
    <name evidence="5" type="ORF">SAMN05421779_10518</name>
</gene>
<dbReference type="EMBL" id="FTOA01000005">
    <property type="protein sequence ID" value="SIS95920.1"/>
    <property type="molecule type" value="Genomic_DNA"/>
</dbReference>
<comment type="similarity">
    <text evidence="1">Belongs to the acyl coenzyme A hydrolase family.</text>
</comment>
<dbReference type="InterPro" id="IPR029069">
    <property type="entry name" value="HotDog_dom_sf"/>
</dbReference>
<evidence type="ECO:0000256" key="2">
    <source>
        <dbReference type="ARBA" id="ARBA00022801"/>
    </source>
</evidence>
<evidence type="ECO:0000259" key="4">
    <source>
        <dbReference type="PROSITE" id="PS51770"/>
    </source>
</evidence>
<dbReference type="Gene3D" id="3.10.129.10">
    <property type="entry name" value="Hotdog Thioesterase"/>
    <property type="match status" value="1"/>
</dbReference>
<dbReference type="GO" id="GO:0009062">
    <property type="term" value="P:fatty acid catabolic process"/>
    <property type="evidence" value="ECO:0007669"/>
    <property type="project" value="TreeGrafter"/>
</dbReference>
<dbReference type="PROSITE" id="PS51770">
    <property type="entry name" value="HOTDOG_ACOT"/>
    <property type="match status" value="1"/>
</dbReference>
<dbReference type="SUPFAM" id="SSF54637">
    <property type="entry name" value="Thioesterase/thiol ester dehydrase-isomerase"/>
    <property type="match status" value="1"/>
</dbReference>
<dbReference type="InterPro" id="IPR006683">
    <property type="entry name" value="Thioestr_dom"/>
</dbReference>
<dbReference type="RefSeq" id="WP_076400968.1">
    <property type="nucleotide sequence ID" value="NZ_FTOA01000005.1"/>
</dbReference>
<dbReference type="GO" id="GO:0006637">
    <property type="term" value="P:acyl-CoA metabolic process"/>
    <property type="evidence" value="ECO:0007669"/>
    <property type="project" value="TreeGrafter"/>
</dbReference>
<proteinExistence type="inferred from homology"/>
<evidence type="ECO:0000313" key="6">
    <source>
        <dbReference type="Proteomes" id="UP000185678"/>
    </source>
</evidence>
<dbReference type="Pfam" id="PF03061">
    <property type="entry name" value="4HBT"/>
    <property type="match status" value="1"/>
</dbReference>